<dbReference type="Proteomes" id="UP000728032">
    <property type="component" value="Unassembled WGS sequence"/>
</dbReference>
<keyword evidence="3" id="KW-1185">Reference proteome</keyword>
<feature type="compositionally biased region" description="Basic and acidic residues" evidence="1">
    <location>
        <begin position="26"/>
        <end position="49"/>
    </location>
</feature>
<accession>A0A7R9MV92</accession>
<evidence type="ECO:0000256" key="1">
    <source>
        <dbReference type="SAM" id="MobiDB-lite"/>
    </source>
</evidence>
<name>A0A7R9MV92_9ACAR</name>
<feature type="region of interest" description="Disordered" evidence="1">
    <location>
        <begin position="1"/>
        <end position="49"/>
    </location>
</feature>
<organism evidence="2">
    <name type="scientific">Oppiella nova</name>
    <dbReference type="NCBI Taxonomy" id="334625"/>
    <lineage>
        <taxon>Eukaryota</taxon>
        <taxon>Metazoa</taxon>
        <taxon>Ecdysozoa</taxon>
        <taxon>Arthropoda</taxon>
        <taxon>Chelicerata</taxon>
        <taxon>Arachnida</taxon>
        <taxon>Acari</taxon>
        <taxon>Acariformes</taxon>
        <taxon>Sarcoptiformes</taxon>
        <taxon>Oribatida</taxon>
        <taxon>Brachypylina</taxon>
        <taxon>Oppioidea</taxon>
        <taxon>Oppiidae</taxon>
        <taxon>Oppiella</taxon>
    </lineage>
</organism>
<evidence type="ECO:0000313" key="2">
    <source>
        <dbReference type="EMBL" id="CAD7668588.1"/>
    </source>
</evidence>
<proteinExistence type="predicted"/>
<dbReference type="AlphaFoldDB" id="A0A7R9MV92"/>
<evidence type="ECO:0000313" key="3">
    <source>
        <dbReference type="Proteomes" id="UP000728032"/>
    </source>
</evidence>
<reference evidence="2" key="1">
    <citation type="submission" date="2020-11" db="EMBL/GenBank/DDBJ databases">
        <authorList>
            <person name="Tran Van P."/>
        </authorList>
    </citation>
    <scope>NUCLEOTIDE SEQUENCE</scope>
</reference>
<sequence>IPIANSAVIDHKESRLDTGANRSPLYRKDIRHSTDVHERNDRSFPSRVK</sequence>
<feature type="non-terminal residue" evidence="2">
    <location>
        <position position="1"/>
    </location>
</feature>
<dbReference type="EMBL" id="OC974619">
    <property type="protein sequence ID" value="CAD7668588.1"/>
    <property type="molecule type" value="Genomic_DNA"/>
</dbReference>
<dbReference type="EMBL" id="CAJPVJ010059794">
    <property type="protein sequence ID" value="CAG2184037.1"/>
    <property type="molecule type" value="Genomic_DNA"/>
</dbReference>
<gene>
    <name evidence="2" type="ORF">ONB1V03_LOCUS23457</name>
</gene>
<protein>
    <submittedName>
        <fullName evidence="2">Uncharacterized protein</fullName>
    </submittedName>
</protein>